<evidence type="ECO:0000256" key="2">
    <source>
        <dbReference type="ARBA" id="ARBA00023315"/>
    </source>
</evidence>
<dbReference type="SUPFAM" id="SSF69593">
    <property type="entry name" value="Glycerol-3-phosphate (1)-acyltransferase"/>
    <property type="match status" value="1"/>
</dbReference>
<dbReference type="GO" id="GO:0016746">
    <property type="term" value="F:acyltransferase activity"/>
    <property type="evidence" value="ECO:0007669"/>
    <property type="project" value="UniProtKB-KW"/>
</dbReference>
<reference evidence="5" key="1">
    <citation type="journal article" date="2019" name="Int. J. Syst. Evol. Microbiol.">
        <title>The Global Catalogue of Microorganisms (GCM) 10K type strain sequencing project: providing services to taxonomists for standard genome sequencing and annotation.</title>
        <authorList>
            <consortium name="The Broad Institute Genomics Platform"/>
            <consortium name="The Broad Institute Genome Sequencing Center for Infectious Disease"/>
            <person name="Wu L."/>
            <person name="Ma J."/>
        </authorList>
    </citation>
    <scope>NUCLEOTIDE SEQUENCE [LARGE SCALE GENOMIC DNA]</scope>
    <source>
        <strain evidence="5">KCTC 33575</strain>
    </source>
</reference>
<organism evidence="4 5">
    <name type="scientific">Corticicoccus populi</name>
    <dbReference type="NCBI Taxonomy" id="1812821"/>
    <lineage>
        <taxon>Bacteria</taxon>
        <taxon>Bacillati</taxon>
        <taxon>Bacillota</taxon>
        <taxon>Bacilli</taxon>
        <taxon>Bacillales</taxon>
        <taxon>Staphylococcaceae</taxon>
        <taxon>Corticicoccus</taxon>
    </lineage>
</organism>
<dbReference type="InterPro" id="IPR002123">
    <property type="entry name" value="Plipid/glycerol_acylTrfase"/>
</dbReference>
<gene>
    <name evidence="4" type="ORF">ACFSX4_08290</name>
</gene>
<feature type="domain" description="Phospholipid/glycerol acyltransferase" evidence="3">
    <location>
        <begin position="34"/>
        <end position="155"/>
    </location>
</feature>
<evidence type="ECO:0000313" key="5">
    <source>
        <dbReference type="Proteomes" id="UP001597519"/>
    </source>
</evidence>
<evidence type="ECO:0000259" key="3">
    <source>
        <dbReference type="SMART" id="SM00563"/>
    </source>
</evidence>
<keyword evidence="2 4" id="KW-0012">Acyltransferase</keyword>
<comment type="caution">
    <text evidence="4">The sequence shown here is derived from an EMBL/GenBank/DDBJ whole genome shotgun (WGS) entry which is preliminary data.</text>
</comment>
<accession>A0ABW5WYQ5</accession>
<dbReference type="PANTHER" id="PTHR10434:SF11">
    <property type="entry name" value="1-ACYL-SN-GLYCEROL-3-PHOSPHATE ACYLTRANSFERASE"/>
    <property type="match status" value="1"/>
</dbReference>
<evidence type="ECO:0000313" key="4">
    <source>
        <dbReference type="EMBL" id="MFD2830456.1"/>
    </source>
</evidence>
<dbReference type="Proteomes" id="UP001597519">
    <property type="component" value="Unassembled WGS sequence"/>
</dbReference>
<dbReference type="RefSeq" id="WP_377773506.1">
    <property type="nucleotide sequence ID" value="NZ_JBHUOQ010000003.1"/>
</dbReference>
<proteinExistence type="predicted"/>
<keyword evidence="1" id="KW-0808">Transferase</keyword>
<dbReference type="PANTHER" id="PTHR10434">
    <property type="entry name" value="1-ACYL-SN-GLYCEROL-3-PHOSPHATE ACYLTRANSFERASE"/>
    <property type="match status" value="1"/>
</dbReference>
<dbReference type="Pfam" id="PF01553">
    <property type="entry name" value="Acyltransferase"/>
    <property type="match status" value="1"/>
</dbReference>
<dbReference type="SMART" id="SM00563">
    <property type="entry name" value="PlsC"/>
    <property type="match status" value="1"/>
</dbReference>
<dbReference type="CDD" id="cd07989">
    <property type="entry name" value="LPLAT_AGPAT-like"/>
    <property type="match status" value="1"/>
</dbReference>
<evidence type="ECO:0000256" key="1">
    <source>
        <dbReference type="ARBA" id="ARBA00022679"/>
    </source>
</evidence>
<keyword evidence="5" id="KW-1185">Reference proteome</keyword>
<sequence>MRNLLFSILVRPAVLFVLGLNIRHRERLPEKGPCVIIANHNSHLDTLVLMSLFHGKSFSKVRPVAAGDYFMKNKFLAFFSTKVMNIIPIERRMTKDFQGMFQPILQSLDEDGIIILFPEGSRGEAEQLSKYKSGVYYLMRERPDIDVIPVFLHGLGKALPKGSFIFVPFFVDIFIGAPFKFTSDRKTFMDTLNSRMDALQKEGGFREW</sequence>
<dbReference type="EMBL" id="JBHUOQ010000003">
    <property type="protein sequence ID" value="MFD2830456.1"/>
    <property type="molecule type" value="Genomic_DNA"/>
</dbReference>
<name>A0ABW5WYQ5_9STAP</name>
<protein>
    <submittedName>
        <fullName evidence="4">Lysophospholipid acyltransferase family protein</fullName>
    </submittedName>
</protein>